<keyword evidence="2" id="KW-1185">Reference proteome</keyword>
<sequence length="129" mass="15567">MRLWHESLIKALPRQQLLGQHRECCALRGKGWGKKHATVNYVFHYSPYRLFLYHKRIMIEMKKREYNIDPSWEDPYYRGKNSEPHDAESFYGMDANRNIDHPIYPEHNNSYLQECIDNLREKGVILSNR</sequence>
<dbReference type="Proteomes" id="UP000675284">
    <property type="component" value="Unassembled WGS sequence"/>
</dbReference>
<dbReference type="RefSeq" id="WP_026682226.1">
    <property type="nucleotide sequence ID" value="NZ_BAAACY010000145.1"/>
</dbReference>
<dbReference type="AlphaFoldDB" id="A0A941IA47"/>
<gene>
    <name evidence="1" type="ORF">KCX74_03130</name>
</gene>
<dbReference type="Pfam" id="PF03013">
    <property type="entry name" value="Pyr_excise"/>
    <property type="match status" value="1"/>
</dbReference>
<dbReference type="InterPro" id="IPR004260">
    <property type="entry name" value="Pyr-dimer_DNA_glycosylase"/>
</dbReference>
<protein>
    <submittedName>
        <fullName evidence="1">TIGR02328 family protein</fullName>
    </submittedName>
</protein>
<organism evidence="1 2">
    <name type="scientific">Virgibacillus salarius</name>
    <dbReference type="NCBI Taxonomy" id="447199"/>
    <lineage>
        <taxon>Bacteria</taxon>
        <taxon>Bacillati</taxon>
        <taxon>Bacillota</taxon>
        <taxon>Bacilli</taxon>
        <taxon>Bacillales</taxon>
        <taxon>Bacillaceae</taxon>
        <taxon>Virgibacillus</taxon>
    </lineage>
</organism>
<dbReference type="NCBIfam" id="TIGR02328">
    <property type="entry name" value="TIGR02328 family protein"/>
    <property type="match status" value="1"/>
</dbReference>
<proteinExistence type="predicted"/>
<name>A0A941IA47_9BACI</name>
<evidence type="ECO:0000313" key="1">
    <source>
        <dbReference type="EMBL" id="MBR7795032.1"/>
    </source>
</evidence>
<dbReference type="EMBL" id="JAGSOT010000006">
    <property type="protein sequence ID" value="MBR7795032.1"/>
    <property type="molecule type" value="Genomic_DNA"/>
</dbReference>
<comment type="caution">
    <text evidence="1">The sequence shown here is derived from an EMBL/GenBank/DDBJ whole genome shotgun (WGS) entry which is preliminary data.</text>
</comment>
<dbReference type="InterPro" id="IPR012650">
    <property type="entry name" value="CHP02328"/>
</dbReference>
<accession>A0A941IA47</accession>
<reference evidence="1" key="1">
    <citation type="submission" date="2021-04" db="EMBL/GenBank/DDBJ databases">
        <title>Isolation and polyphasic classification of algal microorganism.</title>
        <authorList>
            <person name="Wang S."/>
        </authorList>
    </citation>
    <scope>NUCLEOTIDE SEQUENCE</scope>
    <source>
        <strain evidence="1">720a</strain>
    </source>
</reference>
<evidence type="ECO:0000313" key="2">
    <source>
        <dbReference type="Proteomes" id="UP000675284"/>
    </source>
</evidence>